<dbReference type="EMBL" id="VUJU01008629">
    <property type="protein sequence ID" value="KAF0727930.1"/>
    <property type="molecule type" value="Genomic_DNA"/>
</dbReference>
<protein>
    <submittedName>
        <fullName evidence="1">Uncharacterized protein</fullName>
    </submittedName>
</protein>
<accession>A0A6G0WL01</accession>
<dbReference type="AlphaFoldDB" id="A0A6G0WL01"/>
<sequence>MADEAVTSGSSSSITKITTKDLINDAQKRILSIIIIYV</sequence>
<evidence type="ECO:0000313" key="1">
    <source>
        <dbReference type="EMBL" id="KAF0727930.1"/>
    </source>
</evidence>
<proteinExistence type="predicted"/>
<dbReference type="Proteomes" id="UP000478052">
    <property type="component" value="Unassembled WGS sequence"/>
</dbReference>
<evidence type="ECO:0000313" key="2">
    <source>
        <dbReference type="Proteomes" id="UP000478052"/>
    </source>
</evidence>
<name>A0A6G0WL01_APHCR</name>
<organism evidence="1 2">
    <name type="scientific">Aphis craccivora</name>
    <name type="common">Cowpea aphid</name>
    <dbReference type="NCBI Taxonomy" id="307492"/>
    <lineage>
        <taxon>Eukaryota</taxon>
        <taxon>Metazoa</taxon>
        <taxon>Ecdysozoa</taxon>
        <taxon>Arthropoda</taxon>
        <taxon>Hexapoda</taxon>
        <taxon>Insecta</taxon>
        <taxon>Pterygota</taxon>
        <taxon>Neoptera</taxon>
        <taxon>Paraneoptera</taxon>
        <taxon>Hemiptera</taxon>
        <taxon>Sternorrhyncha</taxon>
        <taxon>Aphidomorpha</taxon>
        <taxon>Aphidoidea</taxon>
        <taxon>Aphididae</taxon>
        <taxon>Aphidini</taxon>
        <taxon>Aphis</taxon>
        <taxon>Aphis</taxon>
    </lineage>
</organism>
<gene>
    <name evidence="1" type="ORF">FWK35_00034570</name>
</gene>
<reference evidence="1 2" key="1">
    <citation type="submission" date="2019-08" db="EMBL/GenBank/DDBJ databases">
        <title>Whole genome of Aphis craccivora.</title>
        <authorList>
            <person name="Voronova N.V."/>
            <person name="Shulinski R.S."/>
            <person name="Bandarenka Y.V."/>
            <person name="Zhorov D.G."/>
            <person name="Warner D."/>
        </authorList>
    </citation>
    <scope>NUCLEOTIDE SEQUENCE [LARGE SCALE GENOMIC DNA]</scope>
    <source>
        <strain evidence="1">180601</strain>
        <tissue evidence="1">Whole Body</tissue>
    </source>
</reference>
<comment type="caution">
    <text evidence="1">The sequence shown here is derived from an EMBL/GenBank/DDBJ whole genome shotgun (WGS) entry which is preliminary data.</text>
</comment>
<keyword evidence="2" id="KW-1185">Reference proteome</keyword>